<comment type="subcellular location">
    <subcellularLocation>
        <location evidence="2">Cell membrane</location>
        <topology evidence="2">Multi-pass membrane protein</topology>
    </subcellularLocation>
</comment>
<proteinExistence type="inferred from homology"/>
<feature type="transmembrane region" description="Helical" evidence="8">
    <location>
        <begin position="852"/>
        <end position="878"/>
    </location>
</feature>
<dbReference type="Pfam" id="PF07690">
    <property type="entry name" value="MFS_1"/>
    <property type="match status" value="1"/>
</dbReference>
<feature type="transmembrane region" description="Helical" evidence="8">
    <location>
        <begin position="627"/>
        <end position="646"/>
    </location>
</feature>
<evidence type="ECO:0000256" key="8">
    <source>
        <dbReference type="SAM" id="Phobius"/>
    </source>
</evidence>
<dbReference type="CDD" id="cd17325">
    <property type="entry name" value="MFS_MdtG_SLC18_like"/>
    <property type="match status" value="1"/>
</dbReference>
<dbReference type="InterPro" id="IPR011701">
    <property type="entry name" value="MFS"/>
</dbReference>
<organism evidence="11 12">
    <name type="scientific">Thiobaca trueperi</name>
    <dbReference type="NCBI Taxonomy" id="127458"/>
    <lineage>
        <taxon>Bacteria</taxon>
        <taxon>Pseudomonadati</taxon>
        <taxon>Pseudomonadota</taxon>
        <taxon>Gammaproteobacteria</taxon>
        <taxon>Chromatiales</taxon>
        <taxon>Chromatiaceae</taxon>
        <taxon>Thiobaca</taxon>
    </lineage>
</organism>
<dbReference type="InterPro" id="IPR001958">
    <property type="entry name" value="Tet-R_TetA/multi-R_MdtG-like"/>
</dbReference>
<comment type="caution">
    <text evidence="11">The sequence shown here is derived from an EMBL/GenBank/DDBJ whole genome shotgun (WGS) entry which is preliminary data.</text>
</comment>
<dbReference type="InterPro" id="IPR036259">
    <property type="entry name" value="MFS_trans_sf"/>
</dbReference>
<feature type="transmembrane region" description="Helical" evidence="8">
    <location>
        <begin position="925"/>
        <end position="946"/>
    </location>
</feature>
<evidence type="ECO:0000256" key="6">
    <source>
        <dbReference type="ARBA" id="ARBA00022989"/>
    </source>
</evidence>
<dbReference type="AlphaFoldDB" id="A0A4R3MZZ2"/>
<dbReference type="InterPro" id="IPR020846">
    <property type="entry name" value="MFS_dom"/>
</dbReference>
<feature type="transmembrane region" description="Helical" evidence="8">
    <location>
        <begin position="804"/>
        <end position="822"/>
    </location>
</feature>
<dbReference type="PANTHER" id="PTHR43124">
    <property type="entry name" value="PURINE EFFLUX PUMP PBUE"/>
    <property type="match status" value="1"/>
</dbReference>
<comment type="similarity">
    <text evidence="3">Belongs to the major facilitator superfamily. TCR/Tet family.</text>
</comment>
<feature type="transmembrane region" description="Helical" evidence="8">
    <location>
        <begin position="899"/>
        <end position="919"/>
    </location>
</feature>
<dbReference type="InterPro" id="IPR050189">
    <property type="entry name" value="MFS_Efflux_Transporters"/>
</dbReference>
<dbReference type="PROSITE" id="PS50850">
    <property type="entry name" value="MFS"/>
    <property type="match status" value="1"/>
</dbReference>
<dbReference type="GO" id="GO:0007165">
    <property type="term" value="P:signal transduction"/>
    <property type="evidence" value="ECO:0007669"/>
    <property type="project" value="InterPro"/>
</dbReference>
<evidence type="ECO:0000313" key="11">
    <source>
        <dbReference type="EMBL" id="TCT21457.1"/>
    </source>
</evidence>
<keyword evidence="6 8" id="KW-1133">Transmembrane helix</keyword>
<protein>
    <submittedName>
        <fullName evidence="11">Putative MFS family arabinose efflux permease</fullName>
    </submittedName>
</protein>
<feature type="transmembrane region" description="Helical" evidence="8">
    <location>
        <begin position="686"/>
        <end position="707"/>
    </location>
</feature>
<evidence type="ECO:0000259" key="10">
    <source>
        <dbReference type="PROSITE" id="PS50885"/>
    </source>
</evidence>
<dbReference type="Proteomes" id="UP000295717">
    <property type="component" value="Unassembled WGS sequence"/>
</dbReference>
<keyword evidence="7 8" id="KW-0472">Membrane</keyword>
<evidence type="ECO:0000256" key="4">
    <source>
        <dbReference type="ARBA" id="ARBA00022475"/>
    </source>
</evidence>
<dbReference type="Gene3D" id="6.10.340.10">
    <property type="match status" value="1"/>
</dbReference>
<dbReference type="PROSITE" id="PS00216">
    <property type="entry name" value="SUGAR_TRANSPORT_1"/>
    <property type="match status" value="2"/>
</dbReference>
<feature type="transmembrane region" description="Helical" evidence="8">
    <location>
        <begin position="829"/>
        <end position="846"/>
    </location>
</feature>
<feature type="transmembrane region" description="Helical" evidence="8">
    <location>
        <begin position="652"/>
        <end position="674"/>
    </location>
</feature>
<feature type="transmembrane region" description="Helical" evidence="8">
    <location>
        <begin position="563"/>
        <end position="583"/>
    </location>
</feature>
<evidence type="ECO:0000256" key="7">
    <source>
        <dbReference type="ARBA" id="ARBA00023136"/>
    </source>
</evidence>
<dbReference type="RefSeq" id="WP_132977045.1">
    <property type="nucleotide sequence ID" value="NZ_SMAO01000004.1"/>
</dbReference>
<feature type="transmembrane region" description="Helical" evidence="8">
    <location>
        <begin position="595"/>
        <end position="615"/>
    </location>
</feature>
<dbReference type="GO" id="GO:0022857">
    <property type="term" value="F:transmembrane transporter activity"/>
    <property type="evidence" value="ECO:0007669"/>
    <property type="project" value="InterPro"/>
</dbReference>
<evidence type="ECO:0000313" key="12">
    <source>
        <dbReference type="Proteomes" id="UP000295717"/>
    </source>
</evidence>
<dbReference type="InterPro" id="IPR003660">
    <property type="entry name" value="HAMP_dom"/>
</dbReference>
<evidence type="ECO:0000256" key="3">
    <source>
        <dbReference type="ARBA" id="ARBA00007520"/>
    </source>
</evidence>
<keyword evidence="4" id="KW-1003">Cell membrane</keyword>
<reference evidence="11 12" key="1">
    <citation type="submission" date="2019-03" db="EMBL/GenBank/DDBJ databases">
        <title>Genomic Encyclopedia of Type Strains, Phase IV (KMG-IV): sequencing the most valuable type-strain genomes for metagenomic binning, comparative biology and taxonomic classification.</title>
        <authorList>
            <person name="Goeker M."/>
        </authorList>
    </citation>
    <scope>NUCLEOTIDE SEQUENCE [LARGE SCALE GENOMIC DNA]</scope>
    <source>
        <strain evidence="11 12">DSM 13587</strain>
    </source>
</reference>
<dbReference type="PANTHER" id="PTHR43124:SF3">
    <property type="entry name" value="CHLORAMPHENICOL EFFLUX PUMP RV0191"/>
    <property type="match status" value="1"/>
</dbReference>
<dbReference type="SUPFAM" id="SSF103473">
    <property type="entry name" value="MFS general substrate transporter"/>
    <property type="match status" value="1"/>
</dbReference>
<gene>
    <name evidence="11" type="ORF">EDC35_104315</name>
</gene>
<evidence type="ECO:0000256" key="2">
    <source>
        <dbReference type="ARBA" id="ARBA00004651"/>
    </source>
</evidence>
<dbReference type="CDD" id="cd06225">
    <property type="entry name" value="HAMP"/>
    <property type="match status" value="1"/>
</dbReference>
<evidence type="ECO:0000256" key="1">
    <source>
        <dbReference type="ARBA" id="ARBA00003279"/>
    </source>
</evidence>
<dbReference type="Gene3D" id="1.20.1250.20">
    <property type="entry name" value="MFS general substrate transporter like domains"/>
    <property type="match status" value="1"/>
</dbReference>
<feature type="transmembrane region" description="Helical" evidence="8">
    <location>
        <begin position="763"/>
        <end position="784"/>
    </location>
</feature>
<feature type="domain" description="HAMP" evidence="10">
    <location>
        <begin position="471"/>
        <end position="518"/>
    </location>
</feature>
<accession>A0A4R3MZZ2</accession>
<keyword evidence="5 8" id="KW-0812">Transmembrane</keyword>
<feature type="transmembrane region" description="Helical" evidence="8">
    <location>
        <begin position="713"/>
        <end position="736"/>
    </location>
</feature>
<dbReference type="EMBL" id="SMAO01000004">
    <property type="protein sequence ID" value="TCT21457.1"/>
    <property type="molecule type" value="Genomic_DNA"/>
</dbReference>
<feature type="transmembrane region" description="Helical" evidence="8">
    <location>
        <begin position="448"/>
        <end position="470"/>
    </location>
</feature>
<feature type="transmembrane region" description="Helical" evidence="8">
    <location>
        <begin position="182"/>
        <end position="201"/>
    </location>
</feature>
<feature type="transmembrane region" description="Helical" evidence="8">
    <location>
        <begin position="287"/>
        <end position="307"/>
    </location>
</feature>
<evidence type="ECO:0000259" key="9">
    <source>
        <dbReference type="PROSITE" id="PS50850"/>
    </source>
</evidence>
<dbReference type="InterPro" id="IPR005829">
    <property type="entry name" value="Sugar_transporter_CS"/>
</dbReference>
<feature type="domain" description="Major facilitator superfamily (MFS) profile" evidence="9">
    <location>
        <begin position="555"/>
        <end position="952"/>
    </location>
</feature>
<dbReference type="PROSITE" id="PS50885">
    <property type="entry name" value="HAMP"/>
    <property type="match status" value="1"/>
</dbReference>
<comment type="function">
    <text evidence="1">Resistance to tetracycline by an active tetracycline efflux. This is an energy-dependent process that decreases the accumulation of the antibiotic in whole cells. This protein functions as a metal-tetracycline/H(+) antiporter.</text>
</comment>
<dbReference type="GO" id="GO:0005886">
    <property type="term" value="C:plasma membrane"/>
    <property type="evidence" value="ECO:0007669"/>
    <property type="project" value="UniProtKB-SubCell"/>
</dbReference>
<keyword evidence="12" id="KW-1185">Reference proteome</keyword>
<name>A0A4R3MZZ2_9GAMM</name>
<dbReference type="PRINTS" id="PR01035">
    <property type="entry name" value="TCRTETA"/>
</dbReference>
<evidence type="ECO:0000256" key="5">
    <source>
        <dbReference type="ARBA" id="ARBA00022692"/>
    </source>
</evidence>
<sequence>MPLQPAPRSGRLTLTLTLAIALILAIGLALASYLDEANFRRAHTQLAISRMLVPTQDLHRLIESSMDFGLALTQLTTLPQRLQTMLDEDADLLAIMVYDQSGQIIFQAAQGDVSVPERIPGDWPHGAAEQDGWHLANPDRYLLGMGFRNSFNQPAGTLVLAYDRARVDAPVVSMRAALVRNLVLTQAIMTLLVAVGVYRLVRPLRAELHVAKACGGGRLERPDEAQTPAHPVSDMLANVMAFAAAINRALRRLAQVAAGRPDDAAPEMESNATLARLIGLDRFNRRMLLFALLLILSGVGVLSYLTLLDFRREFEPALHRKAEVIGDSLRRMLLFLDAHGVQPQSLRGLDDHFETIRTHHPEVGYLALVDPSGQIQAAAGTIPEQIRADLQARNAASEGPVVIQSDIYVDTPTPVHRVSGLIGYLHVGQERRFIDHQMAEIWWDLGTVALVSMLIAFELLLFAIAFLVHVPLSAVARLAREVCAGNFAARIVVRARNDFGQLAAALNARLDHVAQVCRQALAQAQTETTRIALTRLHDRYGRDQAGDLQPVAEDRLILIRWPFFLLIFAESLSLSFFPLYVRQLYTPIPGWSQELVLGLPISIFMLVWALSLPAGGAWSDRVGRRRAFLLGALVAGVGLALTATAQGIWDLILWRSLTALGYGVVFITAQGYVVDYTPAAQRTRGMAMFLATFFGGSLCGAAIGGILAERIGYAPVFWLSALLALIAAAVAGRFLIPPAGPSVAARSRVRLADLWDLLRNPRFMAVTLLTAIPAKLILTGFLYYAMPLYLSTLALNSGDVGRVMMTYGLAMILLSPLVGYLADAWGRRAGFVTVGGLLAALAILLLELKASVLLAVFGITLLGAAQAIGVSPQLSLVMDVSRIHSERMGAGTVMGIFRLMERLGNVLGPIVLALLIGALGFDGAFLALGLYALLSVALFGLIWLAFARQDRRLASSQACVQPVLRAERAAA</sequence>
<dbReference type="OrthoDB" id="7786710at2"/>